<dbReference type="AlphaFoldDB" id="A0AAR2IME6"/>
<dbReference type="InterPro" id="IPR050143">
    <property type="entry name" value="TRIM/RBCC"/>
</dbReference>
<dbReference type="SMART" id="SM00589">
    <property type="entry name" value="PRY"/>
    <property type="match status" value="1"/>
</dbReference>
<reference evidence="3" key="3">
    <citation type="submission" date="2025-09" db="UniProtKB">
        <authorList>
            <consortium name="Ensembl"/>
        </authorList>
    </citation>
    <scope>IDENTIFICATION</scope>
</reference>
<dbReference type="PANTHER" id="PTHR24103">
    <property type="entry name" value="E3 UBIQUITIN-PROTEIN LIGASE TRIM"/>
    <property type="match status" value="1"/>
</dbReference>
<feature type="domain" description="B30.2/SPRY" evidence="2">
    <location>
        <begin position="244"/>
        <end position="436"/>
    </location>
</feature>
<dbReference type="InterPro" id="IPR006574">
    <property type="entry name" value="PRY"/>
</dbReference>
<keyword evidence="4" id="KW-1185">Reference proteome</keyword>
<reference evidence="3" key="2">
    <citation type="submission" date="2025-08" db="UniProtKB">
        <authorList>
            <consortium name="Ensembl"/>
        </authorList>
    </citation>
    <scope>IDENTIFICATION</scope>
</reference>
<dbReference type="Ensembl" id="ENSPNAT00000084279.1">
    <property type="protein sequence ID" value="ENSPNAP00000040858.1"/>
    <property type="gene ID" value="ENSPNAG00000006268.2"/>
</dbReference>
<dbReference type="FunFam" id="2.60.120.920:FF:000004">
    <property type="entry name" value="Butyrophilin subfamily 1 member A1"/>
    <property type="match status" value="1"/>
</dbReference>
<dbReference type="PROSITE" id="PS50188">
    <property type="entry name" value="B302_SPRY"/>
    <property type="match status" value="1"/>
</dbReference>
<organism evidence="3 4">
    <name type="scientific">Pygocentrus nattereri</name>
    <name type="common">Red-bellied piranha</name>
    <dbReference type="NCBI Taxonomy" id="42514"/>
    <lineage>
        <taxon>Eukaryota</taxon>
        <taxon>Metazoa</taxon>
        <taxon>Chordata</taxon>
        <taxon>Craniata</taxon>
        <taxon>Vertebrata</taxon>
        <taxon>Euteleostomi</taxon>
        <taxon>Actinopterygii</taxon>
        <taxon>Neopterygii</taxon>
        <taxon>Teleostei</taxon>
        <taxon>Ostariophysi</taxon>
        <taxon>Characiformes</taxon>
        <taxon>Characoidei</taxon>
        <taxon>Pygocentrus</taxon>
    </lineage>
</organism>
<dbReference type="CDD" id="cd13733">
    <property type="entry name" value="SPRY_PRY_C-I_1"/>
    <property type="match status" value="1"/>
</dbReference>
<name>A0AAR2IME6_PYGNA</name>
<dbReference type="GeneTree" id="ENSGT00940000163587"/>
<dbReference type="InterPro" id="IPR003877">
    <property type="entry name" value="SPRY_dom"/>
</dbReference>
<evidence type="ECO:0000313" key="3">
    <source>
        <dbReference type="Ensembl" id="ENSPNAP00000040858.1"/>
    </source>
</evidence>
<protein>
    <recommendedName>
        <fullName evidence="2">B30.2/SPRY domain-containing protein</fullName>
    </recommendedName>
</protein>
<evidence type="ECO:0000313" key="4">
    <source>
        <dbReference type="Proteomes" id="UP001501920"/>
    </source>
</evidence>
<dbReference type="PRINTS" id="PR01407">
    <property type="entry name" value="BUTYPHLNCDUF"/>
</dbReference>
<evidence type="ECO:0000259" key="2">
    <source>
        <dbReference type="PROSITE" id="PS50188"/>
    </source>
</evidence>
<dbReference type="InterPro" id="IPR003879">
    <property type="entry name" value="Butyrophylin_SPRY"/>
</dbReference>
<feature type="region of interest" description="Disordered" evidence="1">
    <location>
        <begin position="63"/>
        <end position="87"/>
    </location>
</feature>
<dbReference type="InterPro" id="IPR013320">
    <property type="entry name" value="ConA-like_dom_sf"/>
</dbReference>
<dbReference type="InterPro" id="IPR043136">
    <property type="entry name" value="B30.2/SPRY_sf"/>
</dbReference>
<proteinExistence type="predicted"/>
<reference evidence="3 4" key="1">
    <citation type="submission" date="2020-10" db="EMBL/GenBank/DDBJ databases">
        <title>Pygocentrus nattereri (red-bellied piranha) genome, fPygNat1, primary haplotype.</title>
        <authorList>
            <person name="Myers G."/>
            <person name="Meyer A."/>
            <person name="Karagic N."/>
            <person name="Pippel M."/>
            <person name="Winkler S."/>
            <person name="Tracey A."/>
            <person name="Wood J."/>
            <person name="Formenti G."/>
            <person name="Howe K."/>
            <person name="Fedrigo O."/>
            <person name="Jarvis E.D."/>
        </authorList>
    </citation>
    <scope>NUCLEOTIDE SEQUENCE [LARGE SCALE GENOMIC DNA]</scope>
</reference>
<evidence type="ECO:0000256" key="1">
    <source>
        <dbReference type="SAM" id="MobiDB-lite"/>
    </source>
</evidence>
<dbReference type="InterPro" id="IPR001870">
    <property type="entry name" value="B30.2/SPRY"/>
</dbReference>
<dbReference type="SMART" id="SM00449">
    <property type="entry name" value="SPRY"/>
    <property type="match status" value="1"/>
</dbReference>
<accession>A0AAR2IME6</accession>
<dbReference type="Proteomes" id="UP001501920">
    <property type="component" value="Chromosome 2"/>
</dbReference>
<dbReference type="SUPFAM" id="SSF49899">
    <property type="entry name" value="Concanavalin A-like lectins/glucanases"/>
    <property type="match status" value="1"/>
</dbReference>
<dbReference type="Pfam" id="PF13765">
    <property type="entry name" value="PRY"/>
    <property type="match status" value="1"/>
</dbReference>
<sequence>MFPINWTSAPSKNPEYLPVQIDAAHSAPWHKPMLSNKKPDLKPIQTLAECVRFLTDMAKETEDISKARKRSTEVKDKNALGKSTKPDGVDHSKSLILSWAKELNSLSLSKGVTKRGTVREEVAHKVKNNEEPDSSKDSEMIMKWARELQGVSKVRENQLIGKIIPPELFLTVRPACASMLYIQSLGVTDDDLKQILNNHSMEQLKLVGLLPFLEFVVWSLLSQQSEEDISKIWLSAKQRQWRTVSKKYIPNSVWQWIQSASADVHLDSSSCPPWLCVSEDKREMCERHRPQYQQDKHQQFDELSCILGLSGFSNGRHYWEVLVPINGCWRLGVTSASAPRKGKFQITPAKGYWTIYNGPKNLWACTDPYTKLQVSQQPQVVGVYVDYKEGQVSFYNAQSRLHIYTFTQIFREALFPVFMCRDGNAMLKIHTPQMSVFAEN</sequence>
<dbReference type="Pfam" id="PF00622">
    <property type="entry name" value="SPRY"/>
    <property type="match status" value="1"/>
</dbReference>
<dbReference type="Gene3D" id="2.60.120.920">
    <property type="match status" value="1"/>
</dbReference>